<dbReference type="Pfam" id="PF01558">
    <property type="entry name" value="POR"/>
    <property type="match status" value="1"/>
</dbReference>
<dbReference type="Gene3D" id="3.40.50.970">
    <property type="match status" value="1"/>
</dbReference>
<name>A0ABP0LX45_9DINO</name>
<dbReference type="PANTHER" id="PTHR32154:SF0">
    <property type="entry name" value="PYRUVATE-FLAVODOXIN OXIDOREDUCTASE-RELATED"/>
    <property type="match status" value="1"/>
</dbReference>
<dbReference type="InterPro" id="IPR019456">
    <property type="entry name" value="Pyrv-flavodox_OxRtase_EKR"/>
</dbReference>
<dbReference type="Pfam" id="PF10371">
    <property type="entry name" value="EKR"/>
    <property type="match status" value="1"/>
</dbReference>
<gene>
    <name evidence="3" type="ORF">CCMP2556_LOCUS23147</name>
</gene>
<keyword evidence="1" id="KW-0560">Oxidoreductase</keyword>
<proteinExistence type="predicted"/>
<dbReference type="Gene3D" id="4.10.780.10">
    <property type="entry name" value="Pyruvate-flavodoxin oxidoreductase, EKR domain"/>
    <property type="match status" value="1"/>
</dbReference>
<evidence type="ECO:0000256" key="1">
    <source>
        <dbReference type="ARBA" id="ARBA00023002"/>
    </source>
</evidence>
<dbReference type="InterPro" id="IPR019752">
    <property type="entry name" value="Pyrv/ketoisovalerate_OxRed_cat"/>
</dbReference>
<dbReference type="InterPro" id="IPR017896">
    <property type="entry name" value="4Fe4S_Fe-S-bd"/>
</dbReference>
<reference evidence="3 4" key="1">
    <citation type="submission" date="2024-02" db="EMBL/GenBank/DDBJ databases">
        <authorList>
            <person name="Chen Y."/>
            <person name="Shah S."/>
            <person name="Dougan E. K."/>
            <person name="Thang M."/>
            <person name="Chan C."/>
        </authorList>
    </citation>
    <scope>NUCLEOTIDE SEQUENCE [LARGE SCALE GENOMIC DNA]</scope>
</reference>
<dbReference type="PANTHER" id="PTHR32154">
    <property type="entry name" value="PYRUVATE-FLAVODOXIN OXIDOREDUCTASE-RELATED"/>
    <property type="match status" value="1"/>
</dbReference>
<dbReference type="Proteomes" id="UP001642484">
    <property type="component" value="Unassembled WGS sequence"/>
</dbReference>
<dbReference type="PROSITE" id="PS00198">
    <property type="entry name" value="4FE4S_FER_1"/>
    <property type="match status" value="1"/>
</dbReference>
<dbReference type="InterPro" id="IPR029061">
    <property type="entry name" value="THDP-binding"/>
</dbReference>
<dbReference type="SMART" id="SM00890">
    <property type="entry name" value="EKR"/>
    <property type="match status" value="1"/>
</dbReference>
<evidence type="ECO:0000313" key="3">
    <source>
        <dbReference type="EMBL" id="CAK9043797.1"/>
    </source>
</evidence>
<dbReference type="Pfam" id="PF13237">
    <property type="entry name" value="Fer4_10"/>
    <property type="match status" value="1"/>
</dbReference>
<dbReference type="InterPro" id="IPR050722">
    <property type="entry name" value="Pyruvate:ferred/Flavod_OxRd"/>
</dbReference>
<dbReference type="Gene3D" id="3.30.70.20">
    <property type="match status" value="1"/>
</dbReference>
<dbReference type="SUPFAM" id="SSF52518">
    <property type="entry name" value="Thiamin diphosphate-binding fold (THDP-binding)"/>
    <property type="match status" value="1"/>
</dbReference>
<dbReference type="InterPro" id="IPR017900">
    <property type="entry name" value="4Fe4S_Fe_S_CS"/>
</dbReference>
<evidence type="ECO:0000313" key="4">
    <source>
        <dbReference type="Proteomes" id="UP001642484"/>
    </source>
</evidence>
<feature type="domain" description="4Fe-4S ferredoxin-type" evidence="2">
    <location>
        <begin position="318"/>
        <end position="347"/>
    </location>
</feature>
<dbReference type="InterPro" id="IPR037112">
    <property type="entry name" value="Pyrv-flavodox_OxR_EKR_sf"/>
</dbReference>
<dbReference type="PROSITE" id="PS51379">
    <property type="entry name" value="4FE4S_FER_2"/>
    <property type="match status" value="2"/>
</dbReference>
<dbReference type="InterPro" id="IPR002869">
    <property type="entry name" value="Pyrv_flavodox_OxRed_cen"/>
</dbReference>
<dbReference type="Gene3D" id="3.40.920.10">
    <property type="entry name" value="Pyruvate-ferredoxin oxidoreductase, PFOR, domain III"/>
    <property type="match status" value="1"/>
</dbReference>
<dbReference type="SUPFAM" id="SSF53323">
    <property type="entry name" value="Pyruvate-ferredoxin oxidoreductase, PFOR, domain III"/>
    <property type="match status" value="1"/>
</dbReference>
<comment type="caution">
    <text evidence="3">The sequence shown here is derived from an EMBL/GenBank/DDBJ whole genome shotgun (WGS) entry which is preliminary data.</text>
</comment>
<organism evidence="3 4">
    <name type="scientific">Durusdinium trenchii</name>
    <dbReference type="NCBI Taxonomy" id="1381693"/>
    <lineage>
        <taxon>Eukaryota</taxon>
        <taxon>Sar</taxon>
        <taxon>Alveolata</taxon>
        <taxon>Dinophyceae</taxon>
        <taxon>Suessiales</taxon>
        <taxon>Symbiodiniaceae</taxon>
        <taxon>Durusdinium</taxon>
    </lineage>
</organism>
<accession>A0ABP0LX45</accession>
<sequence>MIAMGTELHAQAYFEYDAKKSGGVTISHLRFGPKPIHAPYNVRAADYMAIHKPSYVHNYDMTRYLKQNAVCVINCSWDVSDLEKQLPAKMRRDLAEKKAKLYIIDATKIAVKAGLGKRINMIMQTVFFKLSAVMPYEEAVEMLKKSIKKMYGKKGDKVVKMNIDGVDASIEGIVECEVPAAWASLAIGKEASDSKGNKVAYGKGPRMFPEVQNASQFANQVQAPCNNLDGNSLPVSAFVPGGRVPCGTSQYEKRGIAIQVPKVDMDKCTQCNKCSLICPHAAVRPFLMTTQELGKAPATFKEGSRAAIGGGVLDNYQYRIQVSPWDCTGCELCVRICPADALTLGPAEKVIEEEEANWNFAVSLPDRGDEIDKTTVKGSQFQKPYLEFSGACEGCGETPHVKLMTQLFGDRLVIANATGCSSIWGGSNPSFPYTTNSKGEGPAWANSLFEDNAEFGFGMRKAFKQRRDYLAMQVEVR</sequence>
<evidence type="ECO:0000259" key="2">
    <source>
        <dbReference type="PROSITE" id="PS51379"/>
    </source>
</evidence>
<dbReference type="EMBL" id="CAXAMN010014603">
    <property type="protein sequence ID" value="CAK9043797.1"/>
    <property type="molecule type" value="Genomic_DNA"/>
</dbReference>
<protein>
    <recommendedName>
        <fullName evidence="2">4Fe-4S ferredoxin-type domain-containing protein</fullName>
    </recommendedName>
</protein>
<dbReference type="SUPFAM" id="SSF54862">
    <property type="entry name" value="4Fe-4S ferredoxins"/>
    <property type="match status" value="1"/>
</dbReference>
<feature type="domain" description="4Fe-4S ferredoxin-type" evidence="2">
    <location>
        <begin position="259"/>
        <end position="288"/>
    </location>
</feature>
<keyword evidence="4" id="KW-1185">Reference proteome</keyword>